<dbReference type="PANTHER" id="PTHR35201:SF4">
    <property type="entry name" value="BETA-PINACENE SYNTHASE-RELATED"/>
    <property type="match status" value="1"/>
</dbReference>
<organism evidence="5 6">
    <name type="scientific">Xylaria multiplex</name>
    <dbReference type="NCBI Taxonomy" id="323545"/>
    <lineage>
        <taxon>Eukaryota</taxon>
        <taxon>Fungi</taxon>
        <taxon>Dikarya</taxon>
        <taxon>Ascomycota</taxon>
        <taxon>Pezizomycotina</taxon>
        <taxon>Sordariomycetes</taxon>
        <taxon>Xylariomycetidae</taxon>
        <taxon>Xylariales</taxon>
        <taxon>Xylariaceae</taxon>
        <taxon>Xylaria</taxon>
    </lineage>
</organism>
<dbReference type="GO" id="GO:0010333">
    <property type="term" value="F:terpene synthase activity"/>
    <property type="evidence" value="ECO:0007669"/>
    <property type="project" value="InterPro"/>
</dbReference>
<accession>A0A7C8MSA4</accession>
<evidence type="ECO:0000256" key="4">
    <source>
        <dbReference type="RuleBase" id="RU366034"/>
    </source>
</evidence>
<evidence type="ECO:0000256" key="3">
    <source>
        <dbReference type="ARBA" id="ARBA00022842"/>
    </source>
</evidence>
<dbReference type="AlphaFoldDB" id="A0A7C8MSA4"/>
<proteinExistence type="inferred from homology"/>
<dbReference type="GO" id="GO:0046872">
    <property type="term" value="F:metal ion binding"/>
    <property type="evidence" value="ECO:0007669"/>
    <property type="project" value="UniProtKB-KW"/>
</dbReference>
<dbReference type="PANTHER" id="PTHR35201">
    <property type="entry name" value="TERPENE SYNTHASE"/>
    <property type="match status" value="1"/>
</dbReference>
<reference evidence="5 6" key="1">
    <citation type="submission" date="2019-12" db="EMBL/GenBank/DDBJ databases">
        <title>Draft genome sequence of the ascomycete Xylaria multiplex DSM 110363.</title>
        <authorList>
            <person name="Buettner E."/>
            <person name="Kellner H."/>
        </authorList>
    </citation>
    <scope>NUCLEOTIDE SEQUENCE [LARGE SCALE GENOMIC DNA]</scope>
    <source>
        <strain evidence="5 6">DSM 110363</strain>
    </source>
</reference>
<evidence type="ECO:0000313" key="6">
    <source>
        <dbReference type="Proteomes" id="UP000481858"/>
    </source>
</evidence>
<dbReference type="SUPFAM" id="SSF48576">
    <property type="entry name" value="Terpenoid synthases"/>
    <property type="match status" value="1"/>
</dbReference>
<dbReference type="EC" id="4.2.3.-" evidence="4"/>
<evidence type="ECO:0000256" key="2">
    <source>
        <dbReference type="ARBA" id="ARBA00006333"/>
    </source>
</evidence>
<protein>
    <recommendedName>
        <fullName evidence="4">Terpene synthase</fullName>
        <ecNumber evidence="4">4.2.3.-</ecNumber>
    </recommendedName>
</protein>
<comment type="caution">
    <text evidence="5">The sequence shown here is derived from an EMBL/GenBank/DDBJ whole genome shotgun (WGS) entry which is preliminary data.</text>
</comment>
<evidence type="ECO:0000313" key="5">
    <source>
        <dbReference type="EMBL" id="KAF2964334.1"/>
    </source>
</evidence>
<keyword evidence="4" id="KW-0456">Lyase</keyword>
<name>A0A7C8MSA4_9PEZI</name>
<dbReference type="InterPro" id="IPR008949">
    <property type="entry name" value="Isoprenoid_synthase_dom_sf"/>
</dbReference>
<evidence type="ECO:0000256" key="1">
    <source>
        <dbReference type="ARBA" id="ARBA00001946"/>
    </source>
</evidence>
<keyword evidence="6" id="KW-1185">Reference proteome</keyword>
<keyword evidence="4" id="KW-0479">Metal-binding</keyword>
<dbReference type="OrthoDB" id="2861623at2759"/>
<dbReference type="Proteomes" id="UP000481858">
    <property type="component" value="Unassembled WGS sequence"/>
</dbReference>
<dbReference type="InterPro" id="IPR034686">
    <property type="entry name" value="Terpene_cyclase-like_2"/>
</dbReference>
<comment type="cofactor">
    <cofactor evidence="1 4">
        <name>Mg(2+)</name>
        <dbReference type="ChEBI" id="CHEBI:18420"/>
    </cofactor>
</comment>
<sequence length="333" mass="37512">MPAANETNGVSVLNGNHVTNGIHKTNGINGTNGVNGAKPRTLYIPDLFGGILSGDPVENPREPEIGRMSEEWTKALTKMDPKTAKILTKANFAYLISLSAPQADGEAFRMAVDWCIWAFVFDDHLQQRWKESHRKCLFAILQQVWLAQSKTGLDVTIPDYMETRRQSIGSYCLFVVVEWAHGIKLTQDIFDHPSVATCERAAADLTWLVNDVLSYKKDIGFGVEHNIICLLKRQGCSEQEAMDRTGEIMEQCQKDWDNAVANLPSWGEETDKEVQRYLGACRDVARANLWWRYVIAPTDTKLDPNSFLRSFKSGRYLNAEEAVQARTARILTL</sequence>
<comment type="similarity">
    <text evidence="2 4">Belongs to the terpene synthase family.</text>
</comment>
<dbReference type="EMBL" id="WUBL01000156">
    <property type="protein sequence ID" value="KAF2964334.1"/>
    <property type="molecule type" value="Genomic_DNA"/>
</dbReference>
<keyword evidence="3 4" id="KW-0460">Magnesium</keyword>
<gene>
    <name evidence="5" type="ORF">GQX73_g9255</name>
</gene>
<dbReference type="InParanoid" id="A0A7C8MSA4"/>
<dbReference type="GO" id="GO:0008299">
    <property type="term" value="P:isoprenoid biosynthetic process"/>
    <property type="evidence" value="ECO:0007669"/>
    <property type="project" value="UniProtKB-ARBA"/>
</dbReference>
<dbReference type="Pfam" id="PF19086">
    <property type="entry name" value="Terpene_syn_C_2"/>
    <property type="match status" value="1"/>
</dbReference>
<dbReference type="Gene3D" id="1.10.600.10">
    <property type="entry name" value="Farnesyl Diphosphate Synthase"/>
    <property type="match status" value="2"/>
</dbReference>